<sequence length="238" mass="25179">MGITGGFSEGFVDPSLYVAGDAAATSANVVANEGLMRFGVIAHLTDAVFFLLTAVTLYLLLKHVGKHAARLMVVPVFIAAGIISISAVFTFVAMQVATDSSYETAFGPLGSSALVLLLLEIQHFTVLAAQVFFGLWLAPLGYLASKSRLFPKALGIMLILATVSYLVDVVAAFLLPGLAEQIHVYLGIVPAIAEIWMVLYLLIVGVRSPRPTDRTPAVEAAPVPVSSQSAMTWQSTAL</sequence>
<dbReference type="InterPro" id="IPR025495">
    <property type="entry name" value="DUF4386"/>
</dbReference>
<evidence type="ECO:0000313" key="3">
    <source>
        <dbReference type="Proteomes" id="UP001252243"/>
    </source>
</evidence>
<keyword evidence="1" id="KW-0472">Membrane</keyword>
<comment type="caution">
    <text evidence="2">The sequence shown here is derived from an EMBL/GenBank/DDBJ whole genome shotgun (WGS) entry which is preliminary data.</text>
</comment>
<dbReference type="Pfam" id="PF14329">
    <property type="entry name" value="DUF4386"/>
    <property type="match status" value="1"/>
</dbReference>
<dbReference type="Proteomes" id="UP001252243">
    <property type="component" value="Unassembled WGS sequence"/>
</dbReference>
<gene>
    <name evidence="2" type="ORF">J2X01_001125</name>
</gene>
<keyword evidence="1" id="KW-0812">Transmembrane</keyword>
<organism evidence="2 3">
    <name type="scientific">Arthrobacter ginsengisoli</name>
    <dbReference type="NCBI Taxonomy" id="1356565"/>
    <lineage>
        <taxon>Bacteria</taxon>
        <taxon>Bacillati</taxon>
        <taxon>Actinomycetota</taxon>
        <taxon>Actinomycetes</taxon>
        <taxon>Micrococcales</taxon>
        <taxon>Micrococcaceae</taxon>
        <taxon>Arthrobacter</taxon>
    </lineage>
</organism>
<feature type="transmembrane region" description="Helical" evidence="1">
    <location>
        <begin position="40"/>
        <end position="61"/>
    </location>
</feature>
<feature type="transmembrane region" description="Helical" evidence="1">
    <location>
        <begin position="114"/>
        <end position="142"/>
    </location>
</feature>
<evidence type="ECO:0000256" key="1">
    <source>
        <dbReference type="SAM" id="Phobius"/>
    </source>
</evidence>
<evidence type="ECO:0000313" key="2">
    <source>
        <dbReference type="EMBL" id="MDR7081844.1"/>
    </source>
</evidence>
<reference evidence="2 3" key="1">
    <citation type="submission" date="2023-07" db="EMBL/GenBank/DDBJ databases">
        <title>Sorghum-associated microbial communities from plants grown in Nebraska, USA.</title>
        <authorList>
            <person name="Schachtman D."/>
        </authorList>
    </citation>
    <scope>NUCLEOTIDE SEQUENCE [LARGE SCALE GENOMIC DNA]</scope>
    <source>
        <strain evidence="2 3">BE167</strain>
    </source>
</reference>
<name>A0ABU1U9I3_9MICC</name>
<accession>A0ABU1U9I3</accession>
<feature type="transmembrane region" description="Helical" evidence="1">
    <location>
        <begin position="182"/>
        <end position="204"/>
    </location>
</feature>
<dbReference type="EMBL" id="JAVDVQ010000003">
    <property type="protein sequence ID" value="MDR7081844.1"/>
    <property type="molecule type" value="Genomic_DNA"/>
</dbReference>
<keyword evidence="3" id="KW-1185">Reference proteome</keyword>
<feature type="transmembrane region" description="Helical" evidence="1">
    <location>
        <begin position="73"/>
        <end position="94"/>
    </location>
</feature>
<protein>
    <recommendedName>
        <fullName evidence="4">DUF4386 domain-containing protein</fullName>
    </recommendedName>
</protein>
<feature type="transmembrane region" description="Helical" evidence="1">
    <location>
        <begin position="154"/>
        <end position="176"/>
    </location>
</feature>
<keyword evidence="1" id="KW-1133">Transmembrane helix</keyword>
<evidence type="ECO:0008006" key="4">
    <source>
        <dbReference type="Google" id="ProtNLM"/>
    </source>
</evidence>
<proteinExistence type="predicted"/>